<dbReference type="RefSeq" id="WP_397557037.1">
    <property type="nucleotide sequence ID" value="NZ_JBIQWL010000005.1"/>
</dbReference>
<accession>A0ABW7QB39</accession>
<proteinExistence type="predicted"/>
<feature type="compositionally biased region" description="Low complexity" evidence="1">
    <location>
        <begin position="217"/>
        <end position="246"/>
    </location>
</feature>
<organism evidence="3 4">
    <name type="scientific">Microbacterium alkaliflavum</name>
    <dbReference type="NCBI Taxonomy" id="3248839"/>
    <lineage>
        <taxon>Bacteria</taxon>
        <taxon>Bacillati</taxon>
        <taxon>Actinomycetota</taxon>
        <taxon>Actinomycetes</taxon>
        <taxon>Micrococcales</taxon>
        <taxon>Microbacteriaceae</taxon>
        <taxon>Microbacterium</taxon>
    </lineage>
</organism>
<sequence length="567" mass="59323">MNTSTPPLRIRTRRKRRDPRLQTIVALAASTLVGVGLFVASPALAGAQPSTGIFSDTLKPAVAAEADTQAAQVGVELGIRFSPTSSGAVTALQYYQGSGAKGVQTASLWSSSGRLLARMSFAATSQVGWRTIALSRPVALTAGQTYTASYYDPKGGYPLTENDLTSRRVQNGFVLEAGAGVYSYGASTLPRQTYKGSNYLVDVVFTPSKSQGGWTGTPSVAPTSTATSSSTPTSTPTSTTTATPKPTTTPTPTPTATSTPKPTSTPTATPTPTPTSTPPASTTGVGWTVNASTVGLAPLGLSCSSLPLYTGGSSVPKGTVISGVRVTTPLDLSAGGITIDRSCIQPTTAWRGLPILATMNNNTLQVASQKVVIRNSEIDGSKLDTESAAWATGFMGVGDLQSNYFHHLGSGIAVMHSGTTENMTIERNYVTDLVAWGNPSTTGNHTDAFTVRDFTAQVRPDRALVIRNNRFDAHSGNDTGALFIQSYSGRIDNVTIQGNLLEGLGYQMGVNQLNEPYSNIRAVNNRFTGTGFGATYVQNGPGWSQWDSNYIYSASATDGKGAVIRQP</sequence>
<protein>
    <submittedName>
        <fullName evidence="3">DUF4082 domain-containing protein</fullName>
    </submittedName>
</protein>
<dbReference type="Pfam" id="PF13313">
    <property type="entry name" value="DUF4082"/>
    <property type="match status" value="1"/>
</dbReference>
<evidence type="ECO:0000259" key="2">
    <source>
        <dbReference type="Pfam" id="PF13313"/>
    </source>
</evidence>
<evidence type="ECO:0000256" key="1">
    <source>
        <dbReference type="SAM" id="MobiDB-lite"/>
    </source>
</evidence>
<evidence type="ECO:0000313" key="3">
    <source>
        <dbReference type="EMBL" id="MFH8251583.1"/>
    </source>
</evidence>
<dbReference type="Proteomes" id="UP001610861">
    <property type="component" value="Unassembled WGS sequence"/>
</dbReference>
<feature type="region of interest" description="Disordered" evidence="1">
    <location>
        <begin position="210"/>
        <end position="284"/>
    </location>
</feature>
<feature type="domain" description="DUF4082" evidence="2">
    <location>
        <begin position="69"/>
        <end position="201"/>
    </location>
</feature>
<dbReference type="InterPro" id="IPR025141">
    <property type="entry name" value="DUF4082"/>
</dbReference>
<feature type="compositionally biased region" description="Low complexity" evidence="1">
    <location>
        <begin position="254"/>
        <end position="268"/>
    </location>
</feature>
<name>A0ABW7QB39_9MICO</name>
<evidence type="ECO:0000313" key="4">
    <source>
        <dbReference type="Proteomes" id="UP001610861"/>
    </source>
</evidence>
<dbReference type="EMBL" id="JBIQWL010000005">
    <property type="protein sequence ID" value="MFH8251583.1"/>
    <property type="molecule type" value="Genomic_DNA"/>
</dbReference>
<keyword evidence="4" id="KW-1185">Reference proteome</keyword>
<gene>
    <name evidence="3" type="ORF">ACH3VR_14535</name>
</gene>
<dbReference type="InterPro" id="IPR011050">
    <property type="entry name" value="Pectin_lyase_fold/virulence"/>
</dbReference>
<dbReference type="SUPFAM" id="SSF51126">
    <property type="entry name" value="Pectin lyase-like"/>
    <property type="match status" value="1"/>
</dbReference>
<comment type="caution">
    <text evidence="3">The sequence shown here is derived from an EMBL/GenBank/DDBJ whole genome shotgun (WGS) entry which is preliminary data.</text>
</comment>
<reference evidence="3 4" key="1">
    <citation type="submission" date="2024-09" db="EMBL/GenBank/DDBJ databases">
        <authorList>
            <person name="Pan X."/>
        </authorList>
    </citation>
    <scope>NUCLEOTIDE SEQUENCE [LARGE SCALE GENOMIC DNA]</scope>
    <source>
        <strain evidence="3 4">B2969</strain>
    </source>
</reference>